<dbReference type="AlphaFoldDB" id="A0A2A3EIE0"/>
<keyword evidence="7" id="KW-0132">Cell division</keyword>
<protein>
    <recommendedName>
        <fullName evidence="4">Condensin complex subunit 2</fullName>
    </recommendedName>
</protein>
<dbReference type="Pfam" id="PF05786">
    <property type="entry name" value="Cnd2"/>
    <property type="match status" value="2"/>
</dbReference>
<dbReference type="GO" id="GO:0003682">
    <property type="term" value="F:chromatin binding"/>
    <property type="evidence" value="ECO:0007669"/>
    <property type="project" value="TreeGrafter"/>
</dbReference>
<evidence type="ECO:0000256" key="8">
    <source>
        <dbReference type="ARBA" id="ARBA00022776"/>
    </source>
</evidence>
<dbReference type="GO" id="GO:0000796">
    <property type="term" value="C:condensin complex"/>
    <property type="evidence" value="ECO:0007669"/>
    <property type="project" value="InterPro"/>
</dbReference>
<evidence type="ECO:0000313" key="12">
    <source>
        <dbReference type="EMBL" id="PBC30969.1"/>
    </source>
</evidence>
<dbReference type="OrthoDB" id="362021at2759"/>
<feature type="region of interest" description="Disordered" evidence="11">
    <location>
        <begin position="1"/>
        <end position="29"/>
    </location>
</feature>
<keyword evidence="6" id="KW-0963">Cytoplasm</keyword>
<dbReference type="GO" id="GO:0007076">
    <property type="term" value="P:mitotic chromosome condensation"/>
    <property type="evidence" value="ECO:0007669"/>
    <property type="project" value="InterPro"/>
</dbReference>
<dbReference type="PANTHER" id="PTHR13108:SF9">
    <property type="entry name" value="CONDENSIN COMPLEX SUBUNIT 2"/>
    <property type="match status" value="1"/>
</dbReference>
<reference evidence="12 13" key="1">
    <citation type="submission" date="2014-07" db="EMBL/GenBank/DDBJ databases">
        <title>Genomic and transcriptomic analysis on Apis cerana provide comprehensive insights into honey bee biology.</title>
        <authorList>
            <person name="Diao Q."/>
            <person name="Sun L."/>
            <person name="Zheng H."/>
            <person name="Zheng H."/>
            <person name="Xu S."/>
            <person name="Wang S."/>
            <person name="Zeng Z."/>
            <person name="Hu F."/>
            <person name="Su S."/>
            <person name="Wu J."/>
        </authorList>
    </citation>
    <scope>NUCLEOTIDE SEQUENCE [LARGE SCALE GENOMIC DNA]</scope>
    <source>
        <tissue evidence="12">Pupae without intestine</tissue>
    </source>
</reference>
<evidence type="ECO:0000256" key="9">
    <source>
        <dbReference type="ARBA" id="ARBA00023067"/>
    </source>
</evidence>
<accession>A0A2A3EIE0</accession>
<dbReference type="PANTHER" id="PTHR13108">
    <property type="entry name" value="CONDENSIN COMPLEX SUBUNIT 2"/>
    <property type="match status" value="1"/>
</dbReference>
<organism evidence="12 13">
    <name type="scientific">Apis cerana cerana</name>
    <name type="common">Oriental honeybee</name>
    <dbReference type="NCBI Taxonomy" id="94128"/>
    <lineage>
        <taxon>Eukaryota</taxon>
        <taxon>Metazoa</taxon>
        <taxon>Ecdysozoa</taxon>
        <taxon>Arthropoda</taxon>
        <taxon>Hexapoda</taxon>
        <taxon>Insecta</taxon>
        <taxon>Pterygota</taxon>
        <taxon>Neoptera</taxon>
        <taxon>Endopterygota</taxon>
        <taxon>Hymenoptera</taxon>
        <taxon>Apocrita</taxon>
        <taxon>Aculeata</taxon>
        <taxon>Apoidea</taxon>
        <taxon>Anthophila</taxon>
        <taxon>Apidae</taxon>
        <taxon>Apis</taxon>
    </lineage>
</organism>
<gene>
    <name evidence="12" type="ORF">APICC_02586</name>
</gene>
<dbReference type="Proteomes" id="UP000242457">
    <property type="component" value="Unassembled WGS sequence"/>
</dbReference>
<evidence type="ECO:0000256" key="1">
    <source>
        <dbReference type="ARBA" id="ARBA00004286"/>
    </source>
</evidence>
<keyword evidence="8" id="KW-0498">Mitosis</keyword>
<name>A0A2A3EIE0_APICC</name>
<proteinExistence type="inferred from homology"/>
<evidence type="ECO:0000313" key="13">
    <source>
        <dbReference type="Proteomes" id="UP000242457"/>
    </source>
</evidence>
<feature type="compositionally biased region" description="Polar residues" evidence="11">
    <location>
        <begin position="1"/>
        <end position="17"/>
    </location>
</feature>
<evidence type="ECO:0000256" key="11">
    <source>
        <dbReference type="SAM" id="MobiDB-lite"/>
    </source>
</evidence>
<evidence type="ECO:0000256" key="2">
    <source>
        <dbReference type="ARBA" id="ARBA00004496"/>
    </source>
</evidence>
<dbReference type="GO" id="GO:0051301">
    <property type="term" value="P:cell division"/>
    <property type="evidence" value="ECO:0007669"/>
    <property type="project" value="UniProtKB-KW"/>
</dbReference>
<evidence type="ECO:0000256" key="3">
    <source>
        <dbReference type="ARBA" id="ARBA00009471"/>
    </source>
</evidence>
<dbReference type="EMBL" id="KZ288253">
    <property type="protein sequence ID" value="PBC30969.1"/>
    <property type="molecule type" value="Genomic_DNA"/>
</dbReference>
<evidence type="ECO:0000256" key="7">
    <source>
        <dbReference type="ARBA" id="ARBA00022618"/>
    </source>
</evidence>
<keyword evidence="5" id="KW-0158">Chromosome</keyword>
<comment type="subcellular location">
    <subcellularLocation>
        <location evidence="1">Chromosome</location>
    </subcellularLocation>
    <subcellularLocation>
        <location evidence="2">Cytoplasm</location>
    </subcellularLocation>
</comment>
<evidence type="ECO:0000256" key="4">
    <source>
        <dbReference type="ARBA" id="ARBA00016065"/>
    </source>
</evidence>
<dbReference type="GO" id="GO:0005737">
    <property type="term" value="C:cytoplasm"/>
    <property type="evidence" value="ECO:0007669"/>
    <property type="project" value="UniProtKB-SubCell"/>
</dbReference>
<comment type="similarity">
    <text evidence="3">Belongs to the CND2 (condensin subunit 2) family.</text>
</comment>
<dbReference type="STRING" id="94128.A0A2A3EIE0"/>
<feature type="region of interest" description="Disordered" evidence="11">
    <location>
        <begin position="181"/>
        <end position="204"/>
    </location>
</feature>
<evidence type="ECO:0000256" key="5">
    <source>
        <dbReference type="ARBA" id="ARBA00022454"/>
    </source>
</evidence>
<keyword evidence="13" id="KW-1185">Reference proteome</keyword>
<dbReference type="InterPro" id="IPR022816">
    <property type="entry name" value="Condensin_barren_su2"/>
</dbReference>
<keyword evidence="9" id="KW-0226">DNA condensation</keyword>
<evidence type="ECO:0000256" key="10">
    <source>
        <dbReference type="ARBA" id="ARBA00023306"/>
    </source>
</evidence>
<sequence>MATRKSMSNRLIDSTIHSSPASSSPLRRKSILPQKLNNFALSENDDEAERLARRKEITDTSTTTITSINSNDKRRSLGLSFLVNMPPSQMAERISQCIKLGTENKINPKNAFSLEMIDFMTYMIKKKDANMSNLQVATTSLDVSTKIYGFRVDGVHMDILKMIAGVDKQNKYNENQNNMEKMNSQEVEENNFDRQKQEKKKKKKNKQKIFATVDTLKINIETEKPSLITIEADLQTTDMLYQVMLPNHANSKFYPHPYNDILIDTVNNKDIQDKNIVYNIPKIANFSHMEICPPLFYFDFHSWNADDELEKIQSEQSNENRFQFDLNASLSNEDECISTGMNYFDIEVTEEEHIDRCVMISNQVENIVDFREVLTKTMSLKDSEYSFIQTNLNIHWAGPSHWKVINFKKSLFSNNAETQHYQSKVKKKNKEIELCYDDETIGKVCAKFLPSQSIKLHARTAKIEWNEEILTLPPDKHYNIKQANKLYLHTTIFKNSENINDINTTSLINDMENYNHINENDTLNYSNNYQEYQENENNAINNDMQSQDEYISETQMPFTGNNLVAAPKLTNKLSIAYCTHPKRIDMKQLKYSIWECLKCNTDKNIQETITKKAMQRDTNNKMNDSKFFSEIYKRLPNILTKTNIEALSFPISFVSLLHLANEKTLKINSSSDMSDLIIEQD</sequence>
<evidence type="ECO:0000256" key="6">
    <source>
        <dbReference type="ARBA" id="ARBA00022490"/>
    </source>
</evidence>
<keyword evidence="10" id="KW-0131">Cell cycle</keyword>